<dbReference type="eggNOG" id="ENOG502T633">
    <property type="taxonomic scope" value="Eukaryota"/>
</dbReference>
<accession>E3QM77</accession>
<keyword evidence="2" id="KW-1185">Reference proteome</keyword>
<dbReference type="HOGENOM" id="CLU_1288817_0_0_1"/>
<reference evidence="2" key="1">
    <citation type="journal article" date="2012" name="Nat. Genet.">
        <title>Lifestyle transitions in plant pathogenic Colletotrichum fungi deciphered by genome and transcriptome analyses.</title>
        <authorList>
            <person name="O'Connell R.J."/>
            <person name="Thon M.R."/>
            <person name="Hacquard S."/>
            <person name="Amyotte S.G."/>
            <person name="Kleemann J."/>
            <person name="Torres M.F."/>
            <person name="Damm U."/>
            <person name="Buiate E.A."/>
            <person name="Epstein L."/>
            <person name="Alkan N."/>
            <person name="Altmueller J."/>
            <person name="Alvarado-Balderrama L."/>
            <person name="Bauser C.A."/>
            <person name="Becker C."/>
            <person name="Birren B.W."/>
            <person name="Chen Z."/>
            <person name="Choi J."/>
            <person name="Crouch J.A."/>
            <person name="Duvick J.P."/>
            <person name="Farman M.A."/>
            <person name="Gan P."/>
            <person name="Heiman D."/>
            <person name="Henrissat B."/>
            <person name="Howard R.J."/>
            <person name="Kabbage M."/>
            <person name="Koch C."/>
            <person name="Kracher B."/>
            <person name="Kubo Y."/>
            <person name="Law A.D."/>
            <person name="Lebrun M.-H."/>
            <person name="Lee Y.-H."/>
            <person name="Miyara I."/>
            <person name="Moore N."/>
            <person name="Neumann U."/>
            <person name="Nordstroem K."/>
            <person name="Panaccione D.G."/>
            <person name="Panstruga R."/>
            <person name="Place M."/>
            <person name="Proctor R.H."/>
            <person name="Prusky D."/>
            <person name="Rech G."/>
            <person name="Reinhardt R."/>
            <person name="Rollins J.A."/>
            <person name="Rounsley S."/>
            <person name="Schardl C.L."/>
            <person name="Schwartz D.C."/>
            <person name="Shenoy N."/>
            <person name="Shirasu K."/>
            <person name="Sikhakolli U.R."/>
            <person name="Stueber K."/>
            <person name="Sukno S.A."/>
            <person name="Sweigard J.A."/>
            <person name="Takano Y."/>
            <person name="Takahara H."/>
            <person name="Trail F."/>
            <person name="van der Does H.C."/>
            <person name="Voll L.M."/>
            <person name="Will I."/>
            <person name="Young S."/>
            <person name="Zeng Q."/>
            <person name="Zhang J."/>
            <person name="Zhou S."/>
            <person name="Dickman M.B."/>
            <person name="Schulze-Lefert P."/>
            <person name="Ver Loren van Themaat E."/>
            <person name="Ma L.-J."/>
            <person name="Vaillancourt L.J."/>
        </authorList>
    </citation>
    <scope>NUCLEOTIDE SEQUENCE [LARGE SCALE GENOMIC DNA]</scope>
    <source>
        <strain evidence="2">M1.001 / M2 / FGSC 10212</strain>
    </source>
</reference>
<gene>
    <name evidence="1" type="ORF">GLRG_07109</name>
</gene>
<dbReference type="GeneID" id="24412474"/>
<protein>
    <submittedName>
        <fullName evidence="1">Uncharacterized protein</fullName>
    </submittedName>
</protein>
<evidence type="ECO:0000313" key="1">
    <source>
        <dbReference type="EMBL" id="EFQ31965.1"/>
    </source>
</evidence>
<dbReference type="RefSeq" id="XP_008095985.1">
    <property type="nucleotide sequence ID" value="XM_008097794.1"/>
</dbReference>
<sequence>MYSTSQAARFTQITNPQPCEPPHIVTIPDWIARCEWQGPDNRTIKSTLVLEYKDRGLARVNKILEECTEEELSDDEEDKLQQGFLMRKAKPMKKSFTRIAKHYRHRRIPNTSRIESTLGKTYPCVFAVDVEKLLQQTTAYALAEGAPYVGLLDYESLVVFEFLDMKTSMKRTPVDRLRAGTGKRVRVVTIRDDPGESRIRRILIGAWLKAIRGE</sequence>
<name>E3QM77_COLGM</name>
<dbReference type="Proteomes" id="UP000008782">
    <property type="component" value="Unassembled WGS sequence"/>
</dbReference>
<organism evidence="2">
    <name type="scientific">Colletotrichum graminicola (strain M1.001 / M2 / FGSC 10212)</name>
    <name type="common">Maize anthracnose fungus</name>
    <name type="synonym">Glomerella graminicola</name>
    <dbReference type="NCBI Taxonomy" id="645133"/>
    <lineage>
        <taxon>Eukaryota</taxon>
        <taxon>Fungi</taxon>
        <taxon>Dikarya</taxon>
        <taxon>Ascomycota</taxon>
        <taxon>Pezizomycotina</taxon>
        <taxon>Sordariomycetes</taxon>
        <taxon>Hypocreomycetidae</taxon>
        <taxon>Glomerellales</taxon>
        <taxon>Glomerellaceae</taxon>
        <taxon>Colletotrichum</taxon>
        <taxon>Colletotrichum graminicola species complex</taxon>
    </lineage>
</organism>
<dbReference type="EMBL" id="GG697358">
    <property type="protein sequence ID" value="EFQ31965.1"/>
    <property type="molecule type" value="Genomic_DNA"/>
</dbReference>
<dbReference type="OrthoDB" id="4810468at2759"/>
<dbReference type="VEuPathDB" id="FungiDB:GLRG_07109"/>
<evidence type="ECO:0000313" key="2">
    <source>
        <dbReference type="Proteomes" id="UP000008782"/>
    </source>
</evidence>
<dbReference type="AlphaFoldDB" id="E3QM77"/>
<proteinExistence type="predicted"/>